<organism evidence="2">
    <name type="scientific">marine sediment metagenome</name>
    <dbReference type="NCBI Taxonomy" id="412755"/>
    <lineage>
        <taxon>unclassified sequences</taxon>
        <taxon>metagenomes</taxon>
        <taxon>ecological metagenomes</taxon>
    </lineage>
</organism>
<feature type="compositionally biased region" description="Basic and acidic residues" evidence="1">
    <location>
        <begin position="28"/>
        <end position="41"/>
    </location>
</feature>
<dbReference type="EMBL" id="BARS01039371">
    <property type="protein sequence ID" value="GAG18158.1"/>
    <property type="molecule type" value="Genomic_DNA"/>
</dbReference>
<protein>
    <submittedName>
        <fullName evidence="2">Uncharacterized protein</fullName>
    </submittedName>
</protein>
<evidence type="ECO:0000256" key="1">
    <source>
        <dbReference type="SAM" id="MobiDB-lite"/>
    </source>
</evidence>
<sequence length="50" mass="5436">DELWQELTDDEVEGVLSLLPKLCAAAERAADSRARDTDSETPRPPLAQVG</sequence>
<feature type="region of interest" description="Disordered" evidence="1">
    <location>
        <begin position="27"/>
        <end position="50"/>
    </location>
</feature>
<accession>X0W0H6</accession>
<reference evidence="2" key="1">
    <citation type="journal article" date="2014" name="Front. Microbiol.">
        <title>High frequency of phylogenetically diverse reductive dehalogenase-homologous genes in deep subseafloor sedimentary metagenomes.</title>
        <authorList>
            <person name="Kawai M."/>
            <person name="Futagami T."/>
            <person name="Toyoda A."/>
            <person name="Takaki Y."/>
            <person name="Nishi S."/>
            <person name="Hori S."/>
            <person name="Arai W."/>
            <person name="Tsubouchi T."/>
            <person name="Morono Y."/>
            <person name="Uchiyama I."/>
            <person name="Ito T."/>
            <person name="Fujiyama A."/>
            <person name="Inagaki F."/>
            <person name="Takami H."/>
        </authorList>
    </citation>
    <scope>NUCLEOTIDE SEQUENCE</scope>
    <source>
        <strain evidence="2">Expedition CK06-06</strain>
    </source>
</reference>
<name>X0W0H6_9ZZZZ</name>
<gene>
    <name evidence="2" type="ORF">S01H1_60129</name>
</gene>
<comment type="caution">
    <text evidence="2">The sequence shown here is derived from an EMBL/GenBank/DDBJ whole genome shotgun (WGS) entry which is preliminary data.</text>
</comment>
<dbReference type="AlphaFoldDB" id="X0W0H6"/>
<evidence type="ECO:0000313" key="2">
    <source>
        <dbReference type="EMBL" id="GAG18158.1"/>
    </source>
</evidence>
<feature type="non-terminal residue" evidence="2">
    <location>
        <position position="1"/>
    </location>
</feature>
<proteinExistence type="predicted"/>